<evidence type="ECO:0000313" key="2">
    <source>
        <dbReference type="EMBL" id="KAF0725752.1"/>
    </source>
</evidence>
<dbReference type="InterPro" id="IPR036259">
    <property type="entry name" value="MFS_trans_sf"/>
</dbReference>
<feature type="transmembrane region" description="Helical" evidence="1">
    <location>
        <begin position="116"/>
        <end position="136"/>
    </location>
</feature>
<dbReference type="InterPro" id="IPR050327">
    <property type="entry name" value="Proton-linked_MCT"/>
</dbReference>
<organism evidence="2 3">
    <name type="scientific">Aphanomyces euteiches</name>
    <dbReference type="NCBI Taxonomy" id="100861"/>
    <lineage>
        <taxon>Eukaryota</taxon>
        <taxon>Sar</taxon>
        <taxon>Stramenopiles</taxon>
        <taxon>Oomycota</taxon>
        <taxon>Saprolegniomycetes</taxon>
        <taxon>Saprolegniales</taxon>
        <taxon>Verrucalvaceae</taxon>
        <taxon>Aphanomyces</taxon>
    </lineage>
</organism>
<evidence type="ECO:0000313" key="3">
    <source>
        <dbReference type="Proteomes" id="UP000481153"/>
    </source>
</evidence>
<feature type="transmembrane region" description="Helical" evidence="1">
    <location>
        <begin position="451"/>
        <end position="468"/>
    </location>
</feature>
<gene>
    <name evidence="2" type="ORF">Ae201684_015839</name>
</gene>
<feature type="transmembrane region" description="Helical" evidence="1">
    <location>
        <begin position="420"/>
        <end position="439"/>
    </location>
</feature>
<proteinExistence type="predicted"/>
<evidence type="ECO:0000256" key="1">
    <source>
        <dbReference type="SAM" id="Phobius"/>
    </source>
</evidence>
<feature type="transmembrane region" description="Helical" evidence="1">
    <location>
        <begin position="174"/>
        <end position="198"/>
    </location>
</feature>
<keyword evidence="1" id="KW-1133">Transmembrane helix</keyword>
<sequence>MACLLSYWRLTVPAKSETEIEAEQWLLVVAQRYGRFFTLPWIRFDRWHLVVAATLNLMCVGSIFSTDFLENAIDGFFLDMPTHSVLSCQLVGMITMGLSAALCGPFVESRGPRMSMAIATGLVVLGWICAQLSIMFSVYSLLNIGIGILVSFGYGITILVSVSTVQKWFPDLRGIVTGICIAGIGGGTLLWLRLYAILFHRKSEKIFVSVSRELDNDGLNHVFLLHGGVALVVMLFATITLRTPPPNYGVNGVDVHCVPLNKAPTAAHVQNNYLDAGMTLVNYDAVGQNQPSTTDGIYFSHVKALSLGQCIFSSDFFFLYVAFAASISPRVLLTFEMTEFMVELAGSSTEQANILLLYVNVAGTLGNFTGAFLADVIIRLFYANPAYIRKMVFTALLLSQVIGLNFLINNVEDPESLKWPLYVVSFTSGGSFGLVPSFLADLFGLYNAGTMYGLILTTCSIGSLLMGIEHRQEEHHSSDHFQILFILSIVGCVVMVLVRSSSMDRFYRGYQLTICDKIIIQRPSQRLIMEQNKAKSSDFAGTDLMQECVGGLQPPGNNRLSDSTSPIPLVDPDYLHFSKWHSLAARSTSFFALEGLHRSVSGLIDDSMHESDERQTRSGVARFASFEEVRPDATTTNPYPQRDFDQILLSKGTLMWTFTTRKKDVDGQTRSNILSNYVRENRHFSRYIA</sequence>
<dbReference type="AlphaFoldDB" id="A0A6G0WFE1"/>
<dbReference type="GO" id="GO:0022857">
    <property type="term" value="F:transmembrane transporter activity"/>
    <property type="evidence" value="ECO:0007669"/>
    <property type="project" value="InterPro"/>
</dbReference>
<keyword evidence="3" id="KW-1185">Reference proteome</keyword>
<feature type="transmembrane region" description="Helical" evidence="1">
    <location>
        <begin position="142"/>
        <end position="162"/>
    </location>
</feature>
<feature type="transmembrane region" description="Helical" evidence="1">
    <location>
        <begin position="47"/>
        <end position="64"/>
    </location>
</feature>
<reference evidence="2 3" key="1">
    <citation type="submission" date="2019-07" db="EMBL/GenBank/DDBJ databases">
        <title>Genomics analysis of Aphanomyces spp. identifies a new class of oomycete effector associated with host adaptation.</title>
        <authorList>
            <person name="Gaulin E."/>
        </authorList>
    </citation>
    <scope>NUCLEOTIDE SEQUENCE [LARGE SCALE GENOMIC DNA]</scope>
    <source>
        <strain evidence="2 3">ATCC 201684</strain>
    </source>
</reference>
<dbReference type="SUPFAM" id="SSF103473">
    <property type="entry name" value="MFS general substrate transporter"/>
    <property type="match status" value="1"/>
</dbReference>
<feature type="transmembrane region" description="Helical" evidence="1">
    <location>
        <begin position="316"/>
        <end position="335"/>
    </location>
</feature>
<comment type="caution">
    <text evidence="2">The sequence shown here is derived from an EMBL/GenBank/DDBJ whole genome shotgun (WGS) entry which is preliminary data.</text>
</comment>
<dbReference type="Proteomes" id="UP000481153">
    <property type="component" value="Unassembled WGS sequence"/>
</dbReference>
<protein>
    <recommendedName>
        <fullName evidence="4">Major facilitator superfamily (MFS) profile domain-containing protein</fullName>
    </recommendedName>
</protein>
<name>A0A6G0WFE1_9STRA</name>
<dbReference type="PANTHER" id="PTHR11360">
    <property type="entry name" value="MONOCARBOXYLATE TRANSPORTER"/>
    <property type="match status" value="1"/>
</dbReference>
<accession>A0A6G0WFE1</accession>
<feature type="transmembrane region" description="Helical" evidence="1">
    <location>
        <begin position="355"/>
        <end position="378"/>
    </location>
</feature>
<dbReference type="Gene3D" id="1.20.1250.20">
    <property type="entry name" value="MFS general substrate transporter like domains"/>
    <property type="match status" value="2"/>
</dbReference>
<keyword evidence="1" id="KW-0812">Transmembrane</keyword>
<dbReference type="VEuPathDB" id="FungiDB:AeMF1_017360"/>
<dbReference type="PANTHER" id="PTHR11360:SF317">
    <property type="entry name" value="MAJOR FACILITATOR SUPERFAMILY (MFS) PROFILE DOMAIN-CONTAINING PROTEIN-RELATED"/>
    <property type="match status" value="1"/>
</dbReference>
<keyword evidence="1" id="KW-0472">Membrane</keyword>
<dbReference type="InterPro" id="IPR011701">
    <property type="entry name" value="MFS"/>
</dbReference>
<dbReference type="EMBL" id="VJMJ01000233">
    <property type="protein sequence ID" value="KAF0725752.1"/>
    <property type="molecule type" value="Genomic_DNA"/>
</dbReference>
<feature type="transmembrane region" description="Helical" evidence="1">
    <location>
        <begin position="480"/>
        <end position="498"/>
    </location>
</feature>
<evidence type="ECO:0008006" key="4">
    <source>
        <dbReference type="Google" id="ProtNLM"/>
    </source>
</evidence>
<feature type="transmembrane region" description="Helical" evidence="1">
    <location>
        <begin position="218"/>
        <end position="241"/>
    </location>
</feature>
<feature type="transmembrane region" description="Helical" evidence="1">
    <location>
        <begin position="390"/>
        <end position="408"/>
    </location>
</feature>
<dbReference type="Pfam" id="PF07690">
    <property type="entry name" value="MFS_1"/>
    <property type="match status" value="1"/>
</dbReference>